<dbReference type="AlphaFoldDB" id="A0AAW1WZS1"/>
<dbReference type="PANTHER" id="PTHR33018:SF34">
    <property type="entry name" value="OS02G0472350 PROTEIN"/>
    <property type="match status" value="1"/>
</dbReference>
<evidence type="ECO:0000313" key="1">
    <source>
        <dbReference type="EMBL" id="KAK9929508.1"/>
    </source>
</evidence>
<dbReference type="PANTHER" id="PTHR33018">
    <property type="entry name" value="OS10G0338966 PROTEIN-RELATED"/>
    <property type="match status" value="1"/>
</dbReference>
<sequence length="206" mass="23402">MKKIAVEPQSRVQVEFTASGEPFGEGSVSLSSYLGPLVREHVPVTLDDWRGLGDDIKVVLWESIQARFNLDEEWQKLPYLNQWDWKKFIREKTSPTFTALSDKFKTMRHKQIPHTCSRKGMARLGGRYDGKPVNIAVAETIDKLKEVESDSPSSSTTNVREDALSQVLGKDKPGRLRAMGRGMTISKLAFIQSRDKHMAMIEEQKH</sequence>
<protein>
    <submittedName>
        <fullName evidence="1">Uncharacterized protein</fullName>
    </submittedName>
</protein>
<dbReference type="EMBL" id="JBEDUW010000005">
    <property type="protein sequence ID" value="KAK9929508.1"/>
    <property type="molecule type" value="Genomic_DNA"/>
</dbReference>
<name>A0AAW1WZS1_RUBAR</name>
<gene>
    <name evidence="1" type="ORF">M0R45_026604</name>
</gene>
<accession>A0AAW1WZS1</accession>
<comment type="caution">
    <text evidence="1">The sequence shown here is derived from an EMBL/GenBank/DDBJ whole genome shotgun (WGS) entry which is preliminary data.</text>
</comment>
<reference evidence="1 2" key="1">
    <citation type="journal article" date="2023" name="G3 (Bethesda)">
        <title>A chromosome-length genome assembly and annotation of blackberry (Rubus argutus, cv. 'Hillquist').</title>
        <authorList>
            <person name="Bruna T."/>
            <person name="Aryal R."/>
            <person name="Dudchenko O."/>
            <person name="Sargent D.J."/>
            <person name="Mead D."/>
            <person name="Buti M."/>
            <person name="Cavallini A."/>
            <person name="Hytonen T."/>
            <person name="Andres J."/>
            <person name="Pham M."/>
            <person name="Weisz D."/>
            <person name="Mascagni F."/>
            <person name="Usai G."/>
            <person name="Natali L."/>
            <person name="Bassil N."/>
            <person name="Fernandez G.E."/>
            <person name="Lomsadze A."/>
            <person name="Armour M."/>
            <person name="Olukolu B."/>
            <person name="Poorten T."/>
            <person name="Britton C."/>
            <person name="Davik J."/>
            <person name="Ashrafi H."/>
            <person name="Aiden E.L."/>
            <person name="Borodovsky M."/>
            <person name="Worthington M."/>
        </authorList>
    </citation>
    <scope>NUCLEOTIDE SEQUENCE [LARGE SCALE GENOMIC DNA]</scope>
    <source>
        <tissue evidence="1">Leaf</tissue>
    </source>
</reference>
<organism evidence="1 2">
    <name type="scientific">Rubus argutus</name>
    <name type="common">Southern blackberry</name>
    <dbReference type="NCBI Taxonomy" id="59490"/>
    <lineage>
        <taxon>Eukaryota</taxon>
        <taxon>Viridiplantae</taxon>
        <taxon>Streptophyta</taxon>
        <taxon>Embryophyta</taxon>
        <taxon>Tracheophyta</taxon>
        <taxon>Spermatophyta</taxon>
        <taxon>Magnoliopsida</taxon>
        <taxon>eudicotyledons</taxon>
        <taxon>Gunneridae</taxon>
        <taxon>Pentapetalae</taxon>
        <taxon>rosids</taxon>
        <taxon>fabids</taxon>
        <taxon>Rosales</taxon>
        <taxon>Rosaceae</taxon>
        <taxon>Rosoideae</taxon>
        <taxon>Rosoideae incertae sedis</taxon>
        <taxon>Rubus</taxon>
    </lineage>
</organism>
<proteinExistence type="predicted"/>
<evidence type="ECO:0000313" key="2">
    <source>
        <dbReference type="Proteomes" id="UP001457282"/>
    </source>
</evidence>
<keyword evidence="2" id="KW-1185">Reference proteome</keyword>
<dbReference type="Proteomes" id="UP001457282">
    <property type="component" value="Unassembled WGS sequence"/>
</dbReference>